<gene>
    <name evidence="9" type="ORF">C8D78_3341</name>
</gene>
<evidence type="ECO:0000313" key="9">
    <source>
        <dbReference type="EMBL" id="RKR13685.1"/>
    </source>
</evidence>
<dbReference type="GO" id="GO:0000287">
    <property type="term" value="F:magnesium ion binding"/>
    <property type="evidence" value="ECO:0007669"/>
    <property type="project" value="TreeGrafter"/>
</dbReference>
<keyword evidence="6 8" id="KW-1133">Transmembrane helix</keyword>
<dbReference type="GO" id="GO:0050897">
    <property type="term" value="F:cobalt ion binding"/>
    <property type="evidence" value="ECO:0007669"/>
    <property type="project" value="TreeGrafter"/>
</dbReference>
<evidence type="ECO:0000256" key="5">
    <source>
        <dbReference type="ARBA" id="ARBA00022692"/>
    </source>
</evidence>
<dbReference type="InterPro" id="IPR045863">
    <property type="entry name" value="CorA_TM1_TM2"/>
</dbReference>
<keyword evidence="7 8" id="KW-0472">Membrane</keyword>
<protein>
    <submittedName>
        <fullName evidence="9">Magnesium transporter</fullName>
    </submittedName>
</protein>
<dbReference type="EMBL" id="RBIR01000009">
    <property type="protein sequence ID" value="RKR13685.1"/>
    <property type="molecule type" value="Genomic_DNA"/>
</dbReference>
<organism evidence="9 10">
    <name type="scientific">Arthrobacter oryzae</name>
    <dbReference type="NCBI Taxonomy" id="409290"/>
    <lineage>
        <taxon>Bacteria</taxon>
        <taxon>Bacillati</taxon>
        <taxon>Actinomycetota</taxon>
        <taxon>Actinomycetes</taxon>
        <taxon>Micrococcales</taxon>
        <taxon>Micrococcaceae</taxon>
        <taxon>Arthrobacter</taxon>
    </lineage>
</organism>
<dbReference type="Gene3D" id="1.20.58.340">
    <property type="entry name" value="Magnesium transport protein CorA, transmembrane region"/>
    <property type="match status" value="2"/>
</dbReference>
<evidence type="ECO:0000256" key="4">
    <source>
        <dbReference type="ARBA" id="ARBA00022475"/>
    </source>
</evidence>
<dbReference type="Proteomes" id="UP000276055">
    <property type="component" value="Unassembled WGS sequence"/>
</dbReference>
<keyword evidence="4" id="KW-1003">Cell membrane</keyword>
<evidence type="ECO:0000256" key="2">
    <source>
        <dbReference type="ARBA" id="ARBA00009765"/>
    </source>
</evidence>
<dbReference type="SUPFAM" id="SSF144083">
    <property type="entry name" value="Magnesium transport protein CorA, transmembrane region"/>
    <property type="match status" value="1"/>
</dbReference>
<evidence type="ECO:0000256" key="7">
    <source>
        <dbReference type="ARBA" id="ARBA00023136"/>
    </source>
</evidence>
<dbReference type="Pfam" id="PF01544">
    <property type="entry name" value="CorA"/>
    <property type="match status" value="1"/>
</dbReference>
<evidence type="ECO:0000256" key="1">
    <source>
        <dbReference type="ARBA" id="ARBA00004651"/>
    </source>
</evidence>
<dbReference type="InterPro" id="IPR002523">
    <property type="entry name" value="MgTranspt_CorA/ZnTranspt_ZntB"/>
</dbReference>
<keyword evidence="3" id="KW-0813">Transport</keyword>
<dbReference type="SUPFAM" id="SSF143865">
    <property type="entry name" value="CorA soluble domain-like"/>
    <property type="match status" value="1"/>
</dbReference>
<name>A0A495E9X8_9MICC</name>
<comment type="similarity">
    <text evidence="2">Belongs to the CorA metal ion transporter (MIT) (TC 1.A.35) family.</text>
</comment>
<evidence type="ECO:0000256" key="6">
    <source>
        <dbReference type="ARBA" id="ARBA00022989"/>
    </source>
</evidence>
<comment type="subcellular location">
    <subcellularLocation>
        <location evidence="1">Cell membrane</location>
        <topology evidence="1">Multi-pass membrane protein</topology>
    </subcellularLocation>
</comment>
<accession>A0A495E9X8</accession>
<evidence type="ECO:0000256" key="8">
    <source>
        <dbReference type="SAM" id="Phobius"/>
    </source>
</evidence>
<dbReference type="GO" id="GO:0015095">
    <property type="term" value="F:magnesium ion transmembrane transporter activity"/>
    <property type="evidence" value="ECO:0007669"/>
    <property type="project" value="TreeGrafter"/>
</dbReference>
<evidence type="ECO:0000313" key="10">
    <source>
        <dbReference type="Proteomes" id="UP000276055"/>
    </source>
</evidence>
<proteinExistence type="inferred from homology"/>
<keyword evidence="5 8" id="KW-0812">Transmembrane</keyword>
<dbReference type="Gene3D" id="3.30.460.20">
    <property type="entry name" value="CorA soluble domain-like"/>
    <property type="match status" value="1"/>
</dbReference>
<dbReference type="PANTHER" id="PTHR46494">
    <property type="entry name" value="CORA FAMILY METAL ION TRANSPORTER (EUROFUNG)"/>
    <property type="match status" value="1"/>
</dbReference>
<comment type="caution">
    <text evidence="9">The sequence shown here is derived from an EMBL/GenBank/DDBJ whole genome shotgun (WGS) entry which is preliminary data.</text>
</comment>
<sequence length="326" mass="37128">MGRMVFIRMYREGKLERDDVGAHEIEALARQDDVVLWIDFTDPTADDLLGVETVYGLHRLAVEDAVHDFQRPKLDRYPNHLFLSAYEAHLRPGTGELAVAEISAFVTRNALVTVHGPDFDTDKLMAHWDAETDLTVHGVPFLFWGLLDLIVDGHFDAVQELDGYIDALEESLFDDHSPDHDLQRKTFELRKNLVRLRRVVLPMREVLNTLLRRDDLVGCSPAMQPFLQDVYDHVLRAAEWTESLRDLVTTILETHISIQGNQMNLVMKKVTSWAAIIAVPTAVTGFFGQNVPFFGFQSDYGLWLSSALMAGGSLFLYLAFKKRDWI</sequence>
<feature type="transmembrane region" description="Helical" evidence="8">
    <location>
        <begin position="270"/>
        <end position="288"/>
    </location>
</feature>
<dbReference type="GO" id="GO:0015087">
    <property type="term" value="F:cobalt ion transmembrane transporter activity"/>
    <property type="evidence" value="ECO:0007669"/>
    <property type="project" value="TreeGrafter"/>
</dbReference>
<feature type="transmembrane region" description="Helical" evidence="8">
    <location>
        <begin position="300"/>
        <end position="320"/>
    </location>
</feature>
<dbReference type="InterPro" id="IPR045861">
    <property type="entry name" value="CorA_cytoplasmic_dom"/>
</dbReference>
<dbReference type="CDD" id="cd12822">
    <property type="entry name" value="TmCorA-like"/>
    <property type="match status" value="1"/>
</dbReference>
<evidence type="ECO:0000256" key="3">
    <source>
        <dbReference type="ARBA" id="ARBA00022448"/>
    </source>
</evidence>
<reference evidence="9 10" key="1">
    <citation type="submission" date="2018-10" db="EMBL/GenBank/DDBJ databases">
        <title>Genomic Encyclopedia of Type Strains, Phase IV (KMG-IV): sequencing the most valuable type-strain genomes for metagenomic binning, comparative biology and taxonomic classification.</title>
        <authorList>
            <person name="Goeker M."/>
        </authorList>
    </citation>
    <scope>NUCLEOTIDE SEQUENCE [LARGE SCALE GENOMIC DNA]</scope>
    <source>
        <strain evidence="9 10">DSM 25586</strain>
    </source>
</reference>
<dbReference type="PANTHER" id="PTHR46494:SF1">
    <property type="entry name" value="CORA FAMILY METAL ION TRANSPORTER (EUROFUNG)"/>
    <property type="match status" value="1"/>
</dbReference>
<dbReference type="GO" id="GO:0005886">
    <property type="term" value="C:plasma membrane"/>
    <property type="evidence" value="ECO:0007669"/>
    <property type="project" value="UniProtKB-SubCell"/>
</dbReference>
<dbReference type="AlphaFoldDB" id="A0A495E9X8"/>